<name>A0A3P6A688_BRACM</name>
<sequence>MAGFGCIFKNKAGDTDHQATGVELNIASPLVAEALALDGLSSQLTHGTTPKSVSTQIVKRS</sequence>
<dbReference type="Proteomes" id="UP000694005">
    <property type="component" value="Chromosome A03"/>
</dbReference>
<organism evidence="2">
    <name type="scientific">Brassica campestris</name>
    <name type="common">Field mustard</name>
    <dbReference type="NCBI Taxonomy" id="3711"/>
    <lineage>
        <taxon>Eukaryota</taxon>
        <taxon>Viridiplantae</taxon>
        <taxon>Streptophyta</taxon>
        <taxon>Embryophyta</taxon>
        <taxon>Tracheophyta</taxon>
        <taxon>Spermatophyta</taxon>
        <taxon>Magnoliopsida</taxon>
        <taxon>eudicotyledons</taxon>
        <taxon>Gunneridae</taxon>
        <taxon>Pentapetalae</taxon>
        <taxon>rosids</taxon>
        <taxon>malvids</taxon>
        <taxon>Brassicales</taxon>
        <taxon>Brassicaceae</taxon>
        <taxon>Brassiceae</taxon>
        <taxon>Brassica</taxon>
    </lineage>
</organism>
<dbReference type="Gramene" id="A03p52140.2_BraZ1">
    <property type="protein sequence ID" value="A03p52140.2_BraZ1.CDS.1"/>
    <property type="gene ID" value="A03g52140.2_BraZ1"/>
</dbReference>
<dbReference type="AlphaFoldDB" id="A0A3P6A688"/>
<dbReference type="EMBL" id="LS974619">
    <property type="protein sequence ID" value="CAG7883871.1"/>
    <property type="molecule type" value="Genomic_DNA"/>
</dbReference>
<reference evidence="2" key="1">
    <citation type="submission" date="2018-11" db="EMBL/GenBank/DDBJ databases">
        <authorList>
            <consortium name="Genoscope - CEA"/>
            <person name="William W."/>
        </authorList>
    </citation>
    <scope>NUCLEOTIDE SEQUENCE</scope>
</reference>
<gene>
    <name evidence="2" type="ORF">BRAA03T14252Z</name>
    <name evidence="1" type="ORF">BRAPAZ1V2_A03P52140.2</name>
</gene>
<proteinExistence type="predicted"/>
<evidence type="ECO:0000313" key="1">
    <source>
        <dbReference type="EMBL" id="CAG7883871.1"/>
    </source>
</evidence>
<evidence type="ECO:0000313" key="2">
    <source>
        <dbReference type="EMBL" id="VDC83034.1"/>
    </source>
</evidence>
<dbReference type="EMBL" id="LR031572">
    <property type="protein sequence ID" value="VDC83034.1"/>
    <property type="molecule type" value="Genomic_DNA"/>
</dbReference>
<accession>A0A3P6A688</accession>
<protein>
    <submittedName>
        <fullName evidence="1">Uncharacterized protein</fullName>
    </submittedName>
</protein>